<accession>A0ABV4TUA7</accession>
<dbReference type="Gene3D" id="3.90.850.10">
    <property type="entry name" value="Fumarylacetoacetase-like, C-terminal domain"/>
    <property type="match status" value="1"/>
</dbReference>
<evidence type="ECO:0000313" key="4">
    <source>
        <dbReference type="Proteomes" id="UP001575181"/>
    </source>
</evidence>
<dbReference type="InterPro" id="IPR011234">
    <property type="entry name" value="Fumarylacetoacetase-like_C"/>
</dbReference>
<keyword evidence="4" id="KW-1185">Reference proteome</keyword>
<protein>
    <submittedName>
        <fullName evidence="3">Fumarylacetoacetate hydrolase family protein</fullName>
    </submittedName>
</protein>
<organism evidence="3 4">
    <name type="scientific">Thiohalorhabdus methylotrophus</name>
    <dbReference type="NCBI Taxonomy" id="3242694"/>
    <lineage>
        <taxon>Bacteria</taxon>
        <taxon>Pseudomonadati</taxon>
        <taxon>Pseudomonadota</taxon>
        <taxon>Gammaproteobacteria</taxon>
        <taxon>Thiohalorhabdales</taxon>
        <taxon>Thiohalorhabdaceae</taxon>
        <taxon>Thiohalorhabdus</taxon>
    </lineage>
</organism>
<dbReference type="Pfam" id="PF01557">
    <property type="entry name" value="FAA_hydrolase"/>
    <property type="match status" value="1"/>
</dbReference>
<feature type="domain" description="Fumarylacetoacetase-like C-terminal" evidence="2">
    <location>
        <begin position="83"/>
        <end position="297"/>
    </location>
</feature>
<dbReference type="InterPro" id="IPR036663">
    <property type="entry name" value="Fumarylacetoacetase_C_sf"/>
</dbReference>
<dbReference type="PANTHER" id="PTHR11820:SF7">
    <property type="entry name" value="ACYLPYRUVASE FAHD1, MITOCHONDRIAL"/>
    <property type="match status" value="1"/>
</dbReference>
<dbReference type="GO" id="GO:0016787">
    <property type="term" value="F:hydrolase activity"/>
    <property type="evidence" value="ECO:0007669"/>
    <property type="project" value="UniProtKB-KW"/>
</dbReference>
<proteinExistence type="predicted"/>
<sequence>MRLISFSDQGRTRIGVLRPEAGRVLDLQAVEPRLPWDMATFIAGGEASRMAADEAAGQASPEAWRALEELTVLPPLPIPARDILCVGKNYRAHVDELSGSGLGKPGTASDVPEYPVFFTKAATTVSGPEEPIPAYLDYTESVDYEGELAVIIGKEGRGIPAEEAFDHVFGYTIVNDVTSRRLQRRHGQWFLGKSVDGFCPMGPALVTADEIDDLDAVRITTRVNGEQRQSGCLADLIFGIPELIETLSRTMTLMPGDVIATGTPEGVGAGFDPPRFLRSGDRVEIHVSGIGTLGSPVE</sequence>
<reference evidence="3 4" key="1">
    <citation type="submission" date="2024-08" db="EMBL/GenBank/DDBJ databases">
        <title>Whole-genome sequencing of halo(alkali)philic microorganisms from hypersaline lakes.</title>
        <authorList>
            <person name="Sorokin D.Y."/>
            <person name="Merkel A.Y."/>
            <person name="Messina E."/>
            <person name="Yakimov M."/>
        </authorList>
    </citation>
    <scope>NUCLEOTIDE SEQUENCE [LARGE SCALE GENOMIC DNA]</scope>
    <source>
        <strain evidence="3 4">Cl-TMA</strain>
    </source>
</reference>
<evidence type="ECO:0000313" key="3">
    <source>
        <dbReference type="EMBL" id="MFA9460170.1"/>
    </source>
</evidence>
<comment type="caution">
    <text evidence="3">The sequence shown here is derived from an EMBL/GenBank/DDBJ whole genome shotgun (WGS) entry which is preliminary data.</text>
</comment>
<dbReference type="PANTHER" id="PTHR11820">
    <property type="entry name" value="ACYLPYRUVASE"/>
    <property type="match status" value="1"/>
</dbReference>
<evidence type="ECO:0000259" key="2">
    <source>
        <dbReference type="Pfam" id="PF01557"/>
    </source>
</evidence>
<keyword evidence="3" id="KW-0378">Hydrolase</keyword>
<name>A0ABV4TUA7_9GAMM</name>
<dbReference type="SUPFAM" id="SSF56529">
    <property type="entry name" value="FAH"/>
    <property type="match status" value="1"/>
</dbReference>
<gene>
    <name evidence="3" type="ORF">ACERLL_04960</name>
</gene>
<dbReference type="RefSeq" id="WP_373654957.1">
    <property type="nucleotide sequence ID" value="NZ_JBGUAW010000003.1"/>
</dbReference>
<dbReference type="Proteomes" id="UP001575181">
    <property type="component" value="Unassembled WGS sequence"/>
</dbReference>
<dbReference type="EMBL" id="JBGUAW010000003">
    <property type="protein sequence ID" value="MFA9460170.1"/>
    <property type="molecule type" value="Genomic_DNA"/>
</dbReference>
<keyword evidence="1" id="KW-0479">Metal-binding</keyword>
<evidence type="ECO:0000256" key="1">
    <source>
        <dbReference type="ARBA" id="ARBA00022723"/>
    </source>
</evidence>